<name>A0A8X6QBS4_NEPPI</name>
<keyword evidence="2" id="KW-1185">Reference proteome</keyword>
<protein>
    <submittedName>
        <fullName evidence="1">Uncharacterized protein</fullName>
    </submittedName>
</protein>
<dbReference type="Proteomes" id="UP000887013">
    <property type="component" value="Unassembled WGS sequence"/>
</dbReference>
<comment type="caution">
    <text evidence="1">The sequence shown here is derived from an EMBL/GenBank/DDBJ whole genome shotgun (WGS) entry which is preliminary data.</text>
</comment>
<evidence type="ECO:0000313" key="2">
    <source>
        <dbReference type="Proteomes" id="UP000887013"/>
    </source>
</evidence>
<proteinExistence type="predicted"/>
<reference evidence="1" key="1">
    <citation type="submission" date="2020-08" db="EMBL/GenBank/DDBJ databases">
        <title>Multicomponent nature underlies the extraordinary mechanical properties of spider dragline silk.</title>
        <authorList>
            <person name="Kono N."/>
            <person name="Nakamura H."/>
            <person name="Mori M."/>
            <person name="Yoshida Y."/>
            <person name="Ohtoshi R."/>
            <person name="Malay A.D."/>
            <person name="Moran D.A.P."/>
            <person name="Tomita M."/>
            <person name="Numata K."/>
            <person name="Arakawa K."/>
        </authorList>
    </citation>
    <scope>NUCLEOTIDE SEQUENCE</scope>
</reference>
<organism evidence="1 2">
    <name type="scientific">Nephila pilipes</name>
    <name type="common">Giant wood spider</name>
    <name type="synonym">Nephila maculata</name>
    <dbReference type="NCBI Taxonomy" id="299642"/>
    <lineage>
        <taxon>Eukaryota</taxon>
        <taxon>Metazoa</taxon>
        <taxon>Ecdysozoa</taxon>
        <taxon>Arthropoda</taxon>
        <taxon>Chelicerata</taxon>
        <taxon>Arachnida</taxon>
        <taxon>Araneae</taxon>
        <taxon>Araneomorphae</taxon>
        <taxon>Entelegynae</taxon>
        <taxon>Araneoidea</taxon>
        <taxon>Nephilidae</taxon>
        <taxon>Nephila</taxon>
    </lineage>
</organism>
<gene>
    <name evidence="1" type="ORF">NPIL_248431</name>
</gene>
<sequence length="100" mass="11473">MFETKAVGAHSLEIHSVEFEETSVLLSRSGGFSLKQSRRRVSPRKTNLFGLFFLNFPLRFLRSTPDILSRKYKRSTCVFTLPHLRGSHANLKTKPFLSNC</sequence>
<dbReference type="AlphaFoldDB" id="A0A8X6QBS4"/>
<evidence type="ECO:0000313" key="1">
    <source>
        <dbReference type="EMBL" id="GFU09902.1"/>
    </source>
</evidence>
<accession>A0A8X6QBS4</accession>
<dbReference type="EMBL" id="BMAW01124864">
    <property type="protein sequence ID" value="GFU09902.1"/>
    <property type="molecule type" value="Genomic_DNA"/>
</dbReference>